<keyword evidence="2 5" id="KW-0812">Transmembrane</keyword>
<feature type="transmembrane region" description="Helical" evidence="5">
    <location>
        <begin position="88"/>
        <end position="105"/>
    </location>
</feature>
<evidence type="ECO:0000256" key="4">
    <source>
        <dbReference type="ARBA" id="ARBA00023136"/>
    </source>
</evidence>
<dbReference type="InterPro" id="IPR001129">
    <property type="entry name" value="Membr-assoc_MAPEG"/>
</dbReference>
<keyword evidence="3 5" id="KW-1133">Transmembrane helix</keyword>
<dbReference type="GO" id="GO:0016020">
    <property type="term" value="C:membrane"/>
    <property type="evidence" value="ECO:0007669"/>
    <property type="project" value="UniProtKB-SubCell"/>
</dbReference>
<dbReference type="Gene3D" id="1.20.120.550">
    <property type="entry name" value="Membrane associated eicosanoid/glutathione metabolism-like domain"/>
    <property type="match status" value="1"/>
</dbReference>
<dbReference type="Proteomes" id="UP000515971">
    <property type="component" value="Chromosome"/>
</dbReference>
<dbReference type="InterPro" id="IPR023352">
    <property type="entry name" value="MAPEG-like_dom_sf"/>
</dbReference>
<dbReference type="PANTHER" id="PTHR35371">
    <property type="entry name" value="INNER MEMBRANE PROTEIN"/>
    <property type="match status" value="1"/>
</dbReference>
<evidence type="ECO:0000313" key="7">
    <source>
        <dbReference type="Proteomes" id="UP000515971"/>
    </source>
</evidence>
<feature type="transmembrane region" description="Helical" evidence="5">
    <location>
        <begin position="111"/>
        <end position="130"/>
    </location>
</feature>
<comment type="subcellular location">
    <subcellularLocation>
        <location evidence="1">Membrane</location>
    </subcellularLocation>
</comment>
<protein>
    <submittedName>
        <fullName evidence="6">MAPEG family protein</fullName>
    </submittedName>
</protein>
<dbReference type="AlphaFoldDB" id="A0A7G9SIS6"/>
<proteinExistence type="predicted"/>
<keyword evidence="7" id="KW-1185">Reference proteome</keyword>
<dbReference type="RefSeq" id="WP_187538603.1">
    <property type="nucleotide sequence ID" value="NZ_BAABJT010000001.1"/>
</dbReference>
<sequence length="131" mass="14518">MPIEFICLGALILLALVNIFWAGSTRTRQYGRDWNTGARDEQMPPLNPLAGRLLRAQANLFETLPLFVAALLGAAFLDRLGWKTEVGALLYVISRAIYLPLYAAGTPKVRTLVWTLATAGLLLVWWALMFG</sequence>
<evidence type="ECO:0000313" key="6">
    <source>
        <dbReference type="EMBL" id="QNN67751.1"/>
    </source>
</evidence>
<dbReference type="Pfam" id="PF01124">
    <property type="entry name" value="MAPEG"/>
    <property type="match status" value="1"/>
</dbReference>
<dbReference type="KEGG" id="slut:H9L13_02115"/>
<evidence type="ECO:0000256" key="2">
    <source>
        <dbReference type="ARBA" id="ARBA00022692"/>
    </source>
</evidence>
<dbReference type="EMBL" id="CP060718">
    <property type="protein sequence ID" value="QNN67751.1"/>
    <property type="molecule type" value="Genomic_DNA"/>
</dbReference>
<evidence type="ECO:0000256" key="5">
    <source>
        <dbReference type="SAM" id="Phobius"/>
    </source>
</evidence>
<reference evidence="6 7" key="1">
    <citation type="submission" date="2020-08" db="EMBL/GenBank/DDBJ databases">
        <title>Genome sequence of Sphingomonas lutea KCTC 23642T.</title>
        <authorList>
            <person name="Hyun D.-W."/>
            <person name="Bae J.-W."/>
        </authorList>
    </citation>
    <scope>NUCLEOTIDE SEQUENCE [LARGE SCALE GENOMIC DNA]</scope>
    <source>
        <strain evidence="6 7">KCTC 23642</strain>
    </source>
</reference>
<organism evidence="6 7">
    <name type="scientific">Sphingomonas lutea</name>
    <dbReference type="NCBI Taxonomy" id="1045317"/>
    <lineage>
        <taxon>Bacteria</taxon>
        <taxon>Pseudomonadati</taxon>
        <taxon>Pseudomonadota</taxon>
        <taxon>Alphaproteobacteria</taxon>
        <taxon>Sphingomonadales</taxon>
        <taxon>Sphingomonadaceae</taxon>
        <taxon>Sphingomonas</taxon>
    </lineage>
</organism>
<accession>A0A7G9SIS6</accession>
<dbReference type="PANTHER" id="PTHR35371:SF1">
    <property type="entry name" value="BLR7753 PROTEIN"/>
    <property type="match status" value="1"/>
</dbReference>
<evidence type="ECO:0000256" key="3">
    <source>
        <dbReference type="ARBA" id="ARBA00022989"/>
    </source>
</evidence>
<keyword evidence="4 5" id="KW-0472">Membrane</keyword>
<dbReference type="SUPFAM" id="SSF161084">
    <property type="entry name" value="MAPEG domain-like"/>
    <property type="match status" value="1"/>
</dbReference>
<evidence type="ECO:0000256" key="1">
    <source>
        <dbReference type="ARBA" id="ARBA00004370"/>
    </source>
</evidence>
<feature type="transmembrane region" description="Helical" evidence="5">
    <location>
        <begin position="56"/>
        <end position="76"/>
    </location>
</feature>
<name>A0A7G9SIS6_9SPHN</name>
<gene>
    <name evidence="6" type="ORF">H9L13_02115</name>
</gene>